<evidence type="ECO:0000313" key="2">
    <source>
        <dbReference type="EMBL" id="KAK2850350.1"/>
    </source>
</evidence>
<dbReference type="Proteomes" id="UP001187315">
    <property type="component" value="Unassembled WGS sequence"/>
</dbReference>
<dbReference type="EMBL" id="JAVHJS010000008">
    <property type="protein sequence ID" value="KAK2850350.1"/>
    <property type="molecule type" value="Genomic_DNA"/>
</dbReference>
<name>A0AA88SUB6_TACVA</name>
<feature type="region of interest" description="Disordered" evidence="1">
    <location>
        <begin position="18"/>
        <end position="70"/>
    </location>
</feature>
<accession>A0AA88SUB6</accession>
<evidence type="ECO:0000256" key="1">
    <source>
        <dbReference type="SAM" id="MobiDB-lite"/>
    </source>
</evidence>
<proteinExistence type="predicted"/>
<organism evidence="2 3">
    <name type="scientific">Tachysurus vachellii</name>
    <name type="common">Darkbarbel catfish</name>
    <name type="synonym">Pelteobagrus vachellii</name>
    <dbReference type="NCBI Taxonomy" id="175792"/>
    <lineage>
        <taxon>Eukaryota</taxon>
        <taxon>Metazoa</taxon>
        <taxon>Chordata</taxon>
        <taxon>Craniata</taxon>
        <taxon>Vertebrata</taxon>
        <taxon>Euteleostomi</taxon>
        <taxon>Actinopterygii</taxon>
        <taxon>Neopterygii</taxon>
        <taxon>Teleostei</taxon>
        <taxon>Ostariophysi</taxon>
        <taxon>Siluriformes</taxon>
        <taxon>Bagridae</taxon>
        <taxon>Tachysurus</taxon>
    </lineage>
</organism>
<protein>
    <submittedName>
        <fullName evidence="2">Uncharacterized protein</fullName>
    </submittedName>
</protein>
<dbReference type="AlphaFoldDB" id="A0AA88SUB6"/>
<sequence>MPPCLPACTRKGSSPLFSSSAVVAQDENPESQESPSFIDTVGNRWGTSQANVDSKEADQNALGPINACAL</sequence>
<evidence type="ECO:0000313" key="3">
    <source>
        <dbReference type="Proteomes" id="UP001187315"/>
    </source>
</evidence>
<keyword evidence="3" id="KW-1185">Reference proteome</keyword>
<comment type="caution">
    <text evidence="2">The sequence shown here is derived from an EMBL/GenBank/DDBJ whole genome shotgun (WGS) entry which is preliminary data.</text>
</comment>
<gene>
    <name evidence="2" type="ORF">Q7C36_009133</name>
</gene>
<reference evidence="2" key="1">
    <citation type="submission" date="2023-08" db="EMBL/GenBank/DDBJ databases">
        <title>Pelteobagrus vachellii genome.</title>
        <authorList>
            <person name="Liu H."/>
        </authorList>
    </citation>
    <scope>NUCLEOTIDE SEQUENCE</scope>
    <source>
        <strain evidence="2">PRFRI_2022a</strain>
        <tissue evidence="2">Muscle</tissue>
    </source>
</reference>